<comment type="caution">
    <text evidence="2">The sequence shown here is derived from an EMBL/GenBank/DDBJ whole genome shotgun (WGS) entry which is preliminary data.</text>
</comment>
<evidence type="ECO:0000256" key="1">
    <source>
        <dbReference type="SAM" id="MobiDB-lite"/>
    </source>
</evidence>
<evidence type="ECO:0000313" key="3">
    <source>
        <dbReference type="Proteomes" id="UP000612746"/>
    </source>
</evidence>
<dbReference type="AlphaFoldDB" id="A0A8H7PRF9"/>
<reference evidence="2" key="1">
    <citation type="submission" date="2020-12" db="EMBL/GenBank/DDBJ databases">
        <title>Metabolic potential, ecology and presence of endohyphal bacteria is reflected in genomic diversity of Mucoromycotina.</title>
        <authorList>
            <person name="Muszewska A."/>
            <person name="Okrasinska A."/>
            <person name="Steczkiewicz K."/>
            <person name="Drgas O."/>
            <person name="Orlowska M."/>
            <person name="Perlinska-Lenart U."/>
            <person name="Aleksandrzak-Piekarczyk T."/>
            <person name="Szatraj K."/>
            <person name="Zielenkiewicz U."/>
            <person name="Pilsyk S."/>
            <person name="Malc E."/>
            <person name="Mieczkowski P."/>
            <person name="Kruszewska J.S."/>
            <person name="Biernat P."/>
            <person name="Pawlowska J."/>
        </authorList>
    </citation>
    <scope>NUCLEOTIDE SEQUENCE</scope>
    <source>
        <strain evidence="2">WA0000051536</strain>
    </source>
</reference>
<proteinExistence type="predicted"/>
<sequence>MDALQRTMPAPKYKPHHRQSFSGHPLLQQSQDGLVSFRYQPIKQRPRSFTVSSVLTSENSSIPYTIVEQDELTPPSIAFDMKQLDKALQTAFVLLSSCDNTLGHLPDKLKQSIVQKAQEDSTVMSNHVKSQRGNSHAQLGLGSAQSIIHRLYSNSPAFEDQQSAENVTQYSLSTGDLQQAIKNGATQVQTHDKRYSSASDVTDSSESSVSSEPLTPRTPYFNTTFAVDTLPDSSHITNQGNPMNKPDEWALPFTKAYTSSKPPSLTRSRSSQGDSDVFTKRSTGLGLADLVHSVLGDAIKQADIELRWDESGEWESEDEEEPMMTEQEIQDYELERSLAMRKNPINRYLSGAVSVVLY</sequence>
<organism evidence="2 3">
    <name type="scientific">Umbelopsis vinacea</name>
    <dbReference type="NCBI Taxonomy" id="44442"/>
    <lineage>
        <taxon>Eukaryota</taxon>
        <taxon>Fungi</taxon>
        <taxon>Fungi incertae sedis</taxon>
        <taxon>Mucoromycota</taxon>
        <taxon>Mucoromycotina</taxon>
        <taxon>Umbelopsidomycetes</taxon>
        <taxon>Umbelopsidales</taxon>
        <taxon>Umbelopsidaceae</taxon>
        <taxon>Umbelopsis</taxon>
    </lineage>
</organism>
<feature type="region of interest" description="Disordered" evidence="1">
    <location>
        <begin position="1"/>
        <end position="24"/>
    </location>
</feature>
<keyword evidence="3" id="KW-1185">Reference proteome</keyword>
<accession>A0A8H7PRF9</accession>
<gene>
    <name evidence="2" type="ORF">INT44_001577</name>
</gene>
<dbReference type="OrthoDB" id="2399497at2759"/>
<evidence type="ECO:0000313" key="2">
    <source>
        <dbReference type="EMBL" id="KAG2178425.1"/>
    </source>
</evidence>
<feature type="compositionally biased region" description="Low complexity" evidence="1">
    <location>
        <begin position="196"/>
        <end position="212"/>
    </location>
</feature>
<feature type="region of interest" description="Disordered" evidence="1">
    <location>
        <begin position="258"/>
        <end position="277"/>
    </location>
</feature>
<protein>
    <submittedName>
        <fullName evidence="2">Uncharacterized protein</fullName>
    </submittedName>
</protein>
<feature type="compositionally biased region" description="Polar residues" evidence="1">
    <location>
        <begin position="258"/>
        <end position="274"/>
    </location>
</feature>
<dbReference type="Proteomes" id="UP000612746">
    <property type="component" value="Unassembled WGS sequence"/>
</dbReference>
<feature type="region of interest" description="Disordered" evidence="1">
    <location>
        <begin position="186"/>
        <end position="218"/>
    </location>
</feature>
<dbReference type="EMBL" id="JAEPRA010000011">
    <property type="protein sequence ID" value="KAG2178425.1"/>
    <property type="molecule type" value="Genomic_DNA"/>
</dbReference>
<name>A0A8H7PRF9_9FUNG</name>